<reference evidence="1 3" key="1">
    <citation type="submission" date="2014-07" db="EMBL/GenBank/DDBJ databases">
        <title>Complete genome sequence of a moderately halophilic bacterium Terribacillus aidingensis MP602, isolated from Cryptomeria fortunei in Tianmu mountain in China.</title>
        <authorList>
            <person name="Wang Y."/>
            <person name="Lu P."/>
            <person name="Zhang L."/>
        </authorList>
    </citation>
    <scope>NUCLEOTIDE SEQUENCE [LARGE SCALE GENOMIC DNA]</scope>
    <source>
        <strain evidence="1 3">MP602</strain>
    </source>
</reference>
<dbReference type="HOGENOM" id="CLU_149314_0_0_9"/>
<name>A0A075LLL7_9BACI</name>
<dbReference type="GeneID" id="34222994"/>
<accession>A0A075LLL7</accession>
<gene>
    <name evidence="1" type="ORF">GZ22_13945</name>
    <name evidence="2" type="ORF">SAMN04489762_2254</name>
</gene>
<dbReference type="Proteomes" id="UP000199735">
    <property type="component" value="Unassembled WGS sequence"/>
</dbReference>
<dbReference type="KEGG" id="tap:GZ22_13945"/>
<dbReference type="OrthoDB" id="2641610at2"/>
<dbReference type="RefSeq" id="WP_038563459.1">
    <property type="nucleotide sequence ID" value="NZ_CP008876.1"/>
</dbReference>
<dbReference type="AlphaFoldDB" id="A0A075LLL7"/>
<dbReference type="EMBL" id="FOCD01000002">
    <property type="protein sequence ID" value="SEN44002.1"/>
    <property type="molecule type" value="Genomic_DNA"/>
</dbReference>
<evidence type="ECO:0000313" key="2">
    <source>
        <dbReference type="EMBL" id="SEN44002.1"/>
    </source>
</evidence>
<evidence type="ECO:0000313" key="1">
    <source>
        <dbReference type="EMBL" id="AIF67630.1"/>
    </source>
</evidence>
<sequence>MVTVLDARTSQNASTSNSISIPLLLGTPQIFGQIGLITAGTTTPIRVQMSGIISLQLPLLPALTTVSVTIVRGTQISDPVVFSASSNLDLELLGPQAFNFVAADINVSPPASGQLTYTAFVSSNLLGTVRVGPESFYGIAFTG</sequence>
<accession>A0AAX2EGN0</accession>
<evidence type="ECO:0000313" key="4">
    <source>
        <dbReference type="Proteomes" id="UP000199735"/>
    </source>
</evidence>
<reference evidence="2 4" key="2">
    <citation type="submission" date="2016-10" db="EMBL/GenBank/DDBJ databases">
        <authorList>
            <person name="Varghese N."/>
            <person name="Submissions S."/>
        </authorList>
    </citation>
    <scope>NUCLEOTIDE SEQUENCE [LARGE SCALE GENOMIC DNA]</scope>
    <source>
        <strain evidence="2 4">DSM 21619</strain>
    </source>
</reference>
<evidence type="ECO:0000313" key="3">
    <source>
        <dbReference type="Proteomes" id="UP000027980"/>
    </source>
</evidence>
<organism evidence="1 3">
    <name type="scientific">Terribacillus saccharophilus</name>
    <dbReference type="NCBI Taxonomy" id="361277"/>
    <lineage>
        <taxon>Bacteria</taxon>
        <taxon>Bacillati</taxon>
        <taxon>Bacillota</taxon>
        <taxon>Bacilli</taxon>
        <taxon>Bacillales</taxon>
        <taxon>Bacillaceae</taxon>
        <taxon>Terribacillus</taxon>
    </lineage>
</organism>
<protein>
    <submittedName>
        <fullName evidence="1">Uncharacterized protein</fullName>
    </submittedName>
</protein>
<proteinExistence type="predicted"/>
<dbReference type="Proteomes" id="UP000027980">
    <property type="component" value="Chromosome"/>
</dbReference>
<dbReference type="EMBL" id="CP008876">
    <property type="protein sequence ID" value="AIF67630.1"/>
    <property type="molecule type" value="Genomic_DNA"/>
</dbReference>